<dbReference type="EMBL" id="PCRF01000004">
    <property type="protein sequence ID" value="PIP16782.1"/>
    <property type="molecule type" value="Genomic_DNA"/>
</dbReference>
<evidence type="ECO:0000259" key="7">
    <source>
        <dbReference type="Pfam" id="PF02879"/>
    </source>
</evidence>
<dbReference type="SUPFAM" id="SSF55957">
    <property type="entry name" value="Phosphoglucomutase, C-terminal domain"/>
    <property type="match status" value="1"/>
</dbReference>
<dbReference type="Pfam" id="PF02879">
    <property type="entry name" value="PGM_PMM_II"/>
    <property type="match status" value="1"/>
</dbReference>
<evidence type="ECO:0000256" key="4">
    <source>
        <dbReference type="ARBA" id="ARBA00022842"/>
    </source>
</evidence>
<dbReference type="InterPro" id="IPR005843">
    <property type="entry name" value="A-D-PHexomutase_C"/>
</dbReference>
<feature type="non-terminal residue" evidence="9">
    <location>
        <position position="1"/>
    </location>
</feature>
<evidence type="ECO:0000259" key="8">
    <source>
        <dbReference type="Pfam" id="PF02880"/>
    </source>
</evidence>
<dbReference type="InterPro" id="IPR016055">
    <property type="entry name" value="A-D-PHexomutase_a/b/a-I/II/III"/>
</dbReference>
<dbReference type="Gene3D" id="3.40.120.10">
    <property type="entry name" value="Alpha-D-Glucose-1,6-Bisphosphate, subunit A, domain 3"/>
    <property type="match status" value="2"/>
</dbReference>
<dbReference type="Gene3D" id="3.30.310.50">
    <property type="entry name" value="Alpha-D-phosphohexomutase, C-terminal domain"/>
    <property type="match status" value="1"/>
</dbReference>
<comment type="caution">
    <text evidence="9">The sequence shown here is derived from an EMBL/GenBank/DDBJ whole genome shotgun (WGS) entry which is preliminary data.</text>
</comment>
<dbReference type="Proteomes" id="UP000230392">
    <property type="component" value="Unassembled WGS sequence"/>
</dbReference>
<keyword evidence="2" id="KW-0597">Phosphoprotein</keyword>
<protein>
    <submittedName>
        <fullName evidence="9">Phosphomannomutase</fullName>
    </submittedName>
</protein>
<keyword evidence="4" id="KW-0460">Magnesium</keyword>
<dbReference type="AlphaFoldDB" id="A0A2G9YC79"/>
<dbReference type="InterPro" id="IPR036900">
    <property type="entry name" value="A-D-PHexomutase_C_sf"/>
</dbReference>
<evidence type="ECO:0000256" key="2">
    <source>
        <dbReference type="ARBA" id="ARBA00022553"/>
    </source>
</evidence>
<dbReference type="GO" id="GO:0046872">
    <property type="term" value="F:metal ion binding"/>
    <property type="evidence" value="ECO:0007669"/>
    <property type="project" value="UniProtKB-KW"/>
</dbReference>
<dbReference type="CDD" id="cd03089">
    <property type="entry name" value="PMM_PGM"/>
    <property type="match status" value="1"/>
</dbReference>
<dbReference type="GO" id="GO:0005975">
    <property type="term" value="P:carbohydrate metabolic process"/>
    <property type="evidence" value="ECO:0007669"/>
    <property type="project" value="InterPro"/>
</dbReference>
<feature type="domain" description="Alpha-D-phosphohexomutase C-terminal" evidence="6">
    <location>
        <begin position="233"/>
        <end position="304"/>
    </location>
</feature>
<evidence type="ECO:0000256" key="5">
    <source>
        <dbReference type="ARBA" id="ARBA00023235"/>
    </source>
</evidence>
<organism evidence="9 10">
    <name type="scientific">bacterium (Candidatus Ratteibacteria) CG23_combo_of_CG06-09_8_20_14_all_48_7</name>
    <dbReference type="NCBI Taxonomy" id="2014292"/>
    <lineage>
        <taxon>Bacteria</taxon>
        <taxon>Candidatus Ratteibacteria</taxon>
    </lineage>
</organism>
<dbReference type="GO" id="GO:0016868">
    <property type="term" value="F:intramolecular phosphotransferase activity"/>
    <property type="evidence" value="ECO:0007669"/>
    <property type="project" value="InterPro"/>
</dbReference>
<accession>A0A2G9YC79</accession>
<gene>
    <name evidence="9" type="ORF">COX46_00095</name>
</gene>
<evidence type="ECO:0000313" key="9">
    <source>
        <dbReference type="EMBL" id="PIP16782.1"/>
    </source>
</evidence>
<keyword evidence="3" id="KW-0479">Metal-binding</keyword>
<feature type="domain" description="Alpha-D-phosphohexomutase alpha/beta/alpha" evidence="7">
    <location>
        <begin position="21"/>
        <end position="113"/>
    </location>
</feature>
<dbReference type="InterPro" id="IPR005845">
    <property type="entry name" value="A-D-PHexomutase_a/b/a-II"/>
</dbReference>
<dbReference type="PANTHER" id="PTHR43771">
    <property type="entry name" value="PHOSPHOMANNOMUTASE"/>
    <property type="match status" value="1"/>
</dbReference>
<evidence type="ECO:0000256" key="1">
    <source>
        <dbReference type="ARBA" id="ARBA00001946"/>
    </source>
</evidence>
<dbReference type="Pfam" id="PF00408">
    <property type="entry name" value="PGM_PMM_IV"/>
    <property type="match status" value="1"/>
</dbReference>
<reference evidence="9 10" key="1">
    <citation type="submission" date="2017-09" db="EMBL/GenBank/DDBJ databases">
        <title>Depth-based differentiation of microbial function through sediment-hosted aquifers and enrichment of novel symbionts in the deep terrestrial subsurface.</title>
        <authorList>
            <person name="Probst A.J."/>
            <person name="Ladd B."/>
            <person name="Jarett J.K."/>
            <person name="Geller-Mcgrath D.E."/>
            <person name="Sieber C.M."/>
            <person name="Emerson J.B."/>
            <person name="Anantharaman K."/>
            <person name="Thomas B.C."/>
            <person name="Malmstrom R."/>
            <person name="Stieglmeier M."/>
            <person name="Klingl A."/>
            <person name="Woyke T."/>
            <person name="Ryan C.M."/>
            <person name="Banfield J.F."/>
        </authorList>
    </citation>
    <scope>NUCLEOTIDE SEQUENCE [LARGE SCALE GENOMIC DNA]</scope>
    <source>
        <strain evidence="9">CG23_combo_of_CG06-09_8_20_14_all_48_7</strain>
    </source>
</reference>
<sequence length="313" mass="34526">PSPEKILYQKLEMAPEYKSEIKARIRLVRPVKVVVDCGNGTAGPLTTAILSEIGAEVIPLYCESDNTFPHHLPDPVVPANMADLIKKVGETGAELGIGIDGDGDRIGLCDEEGNLIWGDKILALLSRDILTENPGVPIVFDVKCSKALEEEIARLGGKPIMWKTGHSLIEDKMHEIGAPAAGELSGHLYFGDSWYGFDDAIYSASRFLQYLSGQKAKLSQLVAGLTPYYATPEIRVEIPDEKKFNLVERLKEELSGKYNVSTIDGVKVYFEDGWGLVRASNTQPALVLRFEAKTEKRLLEIQSFLTTLLHSLR</sequence>
<feature type="domain" description="Alpha-D-phosphohexomutase alpha/beta/alpha" evidence="8">
    <location>
        <begin position="117"/>
        <end position="226"/>
    </location>
</feature>
<name>A0A2G9YC79_9BACT</name>
<comment type="cofactor">
    <cofactor evidence="1">
        <name>Mg(2+)</name>
        <dbReference type="ChEBI" id="CHEBI:18420"/>
    </cofactor>
</comment>
<dbReference type="Pfam" id="PF02880">
    <property type="entry name" value="PGM_PMM_III"/>
    <property type="match status" value="1"/>
</dbReference>
<dbReference type="PANTHER" id="PTHR43771:SF2">
    <property type="entry name" value="PHOSPHOMANNOMUTASE_PHOSPHOGLUCOMUTASE"/>
    <property type="match status" value="1"/>
</dbReference>
<dbReference type="InterPro" id="IPR005846">
    <property type="entry name" value="A-D-PHexomutase_a/b/a-III"/>
</dbReference>
<proteinExistence type="predicted"/>
<evidence type="ECO:0000313" key="10">
    <source>
        <dbReference type="Proteomes" id="UP000230392"/>
    </source>
</evidence>
<dbReference type="InterPro" id="IPR005841">
    <property type="entry name" value="Alpha-D-phosphohexomutase_SF"/>
</dbReference>
<evidence type="ECO:0000256" key="3">
    <source>
        <dbReference type="ARBA" id="ARBA00022723"/>
    </source>
</evidence>
<evidence type="ECO:0000259" key="6">
    <source>
        <dbReference type="Pfam" id="PF00408"/>
    </source>
</evidence>
<keyword evidence="5" id="KW-0413">Isomerase</keyword>
<dbReference type="SUPFAM" id="SSF53738">
    <property type="entry name" value="Phosphoglucomutase, first 3 domains"/>
    <property type="match status" value="2"/>
</dbReference>
<dbReference type="PRINTS" id="PR00509">
    <property type="entry name" value="PGMPMM"/>
</dbReference>